<gene>
    <name evidence="5" type="ORF">SAMN05421504_1011359</name>
</gene>
<dbReference type="RefSeq" id="WP_091287627.1">
    <property type="nucleotide sequence ID" value="NZ_FNON01000001.1"/>
</dbReference>
<dbReference type="Gene3D" id="6.10.250.3370">
    <property type="match status" value="1"/>
</dbReference>
<dbReference type="STRING" id="589385.SAMN05421504_1011359"/>
<evidence type="ECO:0000259" key="3">
    <source>
        <dbReference type="Pfam" id="PF04183"/>
    </source>
</evidence>
<dbReference type="GO" id="GO:0019290">
    <property type="term" value="P:siderophore biosynthetic process"/>
    <property type="evidence" value="ECO:0007669"/>
    <property type="project" value="InterPro"/>
</dbReference>
<comment type="pathway">
    <text evidence="1">Siderophore biosynthesis.</text>
</comment>
<dbReference type="GO" id="GO:0016881">
    <property type="term" value="F:acid-amino acid ligase activity"/>
    <property type="evidence" value="ECO:0007669"/>
    <property type="project" value="UniProtKB-ARBA"/>
</dbReference>
<name>A0A1H2VXJ2_9PSEU</name>
<organism evidence="5 6">
    <name type="scientific">Amycolatopsis xylanica</name>
    <dbReference type="NCBI Taxonomy" id="589385"/>
    <lineage>
        <taxon>Bacteria</taxon>
        <taxon>Bacillati</taxon>
        <taxon>Actinomycetota</taxon>
        <taxon>Actinomycetes</taxon>
        <taxon>Pseudonocardiales</taxon>
        <taxon>Pseudonocardiaceae</taxon>
        <taxon>Amycolatopsis</taxon>
    </lineage>
</organism>
<dbReference type="Pfam" id="PF04183">
    <property type="entry name" value="IucA_IucC"/>
    <property type="match status" value="1"/>
</dbReference>
<evidence type="ECO:0000256" key="1">
    <source>
        <dbReference type="ARBA" id="ARBA00004924"/>
    </source>
</evidence>
<dbReference type="Pfam" id="PF06276">
    <property type="entry name" value="FhuF"/>
    <property type="match status" value="1"/>
</dbReference>
<dbReference type="Gene3D" id="1.10.510.40">
    <property type="match status" value="1"/>
</dbReference>
<evidence type="ECO:0000256" key="2">
    <source>
        <dbReference type="ARBA" id="ARBA00007832"/>
    </source>
</evidence>
<keyword evidence="6" id="KW-1185">Reference proteome</keyword>
<dbReference type="InterPro" id="IPR037455">
    <property type="entry name" value="LucA/IucC-like"/>
</dbReference>
<dbReference type="InterPro" id="IPR022770">
    <property type="entry name" value="IucA/IucC-like_C"/>
</dbReference>
<evidence type="ECO:0000313" key="6">
    <source>
        <dbReference type="Proteomes" id="UP000199515"/>
    </source>
</evidence>
<dbReference type="Proteomes" id="UP000199515">
    <property type="component" value="Unassembled WGS sequence"/>
</dbReference>
<sequence>MEPSTDLERRADAITGTAVLNCLRREVTAVEGGLTTDDTHVTIRLPRAGIVLRARHGRWASEPERLTGEVWSPLTWRELAGAVCQELTLHTGVAADALVAEITDSRTALEAMLRARVGAAMPDELYQRSEQALVAGHRYHPAPKGRGGIAAEHWLPYAPEAHASFPLSHLAVRADVLVDEGDTAALEGLGAVVPDGYRLLPAHPWQLTLLQDRLRDLPALRDGRLLTLGTSERRVWPTSSVRTVCDPAADLFYKFSLDVRITNDVRRLWLYDLRWTAPLARVLRPAFADVASAFPGTAFLIDRGYRTVDVGDVDVYEGLAVVVRDGVRAHALPGVTPLLTAGISEGFPGNPLDGLDAAATLTWWRRYLATVVPPVLHMYFRHGVVLECHLQNVLVGVGPDGMPVQALFRDHEGVRLLASRHAGLLREVDGPHSLARGVDAEHGWQRLQYCLVTNHLHEIAGAVIERHPALARDVWAEARGAFVAYGREHGAPVELRELLDSPQVPSKTNLLLRWFDADGAASTYVAHPNPLLTRSEEAVS</sequence>
<dbReference type="AlphaFoldDB" id="A0A1H2VXJ2"/>
<dbReference type="EMBL" id="FNON01000001">
    <property type="protein sequence ID" value="SDW73078.1"/>
    <property type="molecule type" value="Genomic_DNA"/>
</dbReference>
<dbReference type="PANTHER" id="PTHR34384:SF5">
    <property type="entry name" value="L-2,3-DIAMINOPROPANOATE--CITRATE LIGASE"/>
    <property type="match status" value="1"/>
</dbReference>
<feature type="domain" description="Aerobactin siderophore biosynthesis IucA/IucC N-terminal" evidence="3">
    <location>
        <begin position="126"/>
        <end position="331"/>
    </location>
</feature>
<proteinExistence type="inferred from homology"/>
<evidence type="ECO:0000259" key="4">
    <source>
        <dbReference type="Pfam" id="PF06276"/>
    </source>
</evidence>
<feature type="domain" description="Aerobactin siderophore biosynthesis IucA/IucC-like C-terminal" evidence="4">
    <location>
        <begin position="362"/>
        <end position="520"/>
    </location>
</feature>
<dbReference type="InterPro" id="IPR007310">
    <property type="entry name" value="Aerobactin_biosyn_IucA/IucC_N"/>
</dbReference>
<accession>A0A1H2VXJ2</accession>
<evidence type="ECO:0000313" key="5">
    <source>
        <dbReference type="EMBL" id="SDW73078.1"/>
    </source>
</evidence>
<dbReference type="PANTHER" id="PTHR34384">
    <property type="entry name" value="L-2,3-DIAMINOPROPANOATE--CITRATE LIGASE"/>
    <property type="match status" value="1"/>
</dbReference>
<reference evidence="5 6" key="1">
    <citation type="submission" date="2016-10" db="EMBL/GenBank/DDBJ databases">
        <authorList>
            <person name="de Groot N.N."/>
        </authorList>
    </citation>
    <scope>NUCLEOTIDE SEQUENCE [LARGE SCALE GENOMIC DNA]</scope>
    <source>
        <strain evidence="5 6">CPCC 202699</strain>
    </source>
</reference>
<comment type="similarity">
    <text evidence="2">Belongs to the IucA/IucC family.</text>
</comment>
<protein>
    <submittedName>
        <fullName evidence="5">Siderophore synthetase component</fullName>
    </submittedName>
</protein>
<dbReference type="OrthoDB" id="495728at2"/>